<dbReference type="AlphaFoldDB" id="A0A8U0HVU9"/>
<proteinExistence type="predicted"/>
<dbReference type="InterPro" id="IPR006311">
    <property type="entry name" value="TAT_signal"/>
</dbReference>
<evidence type="ECO:0000313" key="1">
    <source>
        <dbReference type="EMBL" id="UPV74744.1"/>
    </source>
</evidence>
<dbReference type="GeneID" id="72183816"/>
<dbReference type="KEGG" id="halx:M0R89_01415"/>
<keyword evidence="2" id="KW-1185">Reference proteome</keyword>
<sequence>MVDDSRTQNRRQYLKTLGAVGCGLAGVVPAASSASALPNDELVEATPASGHAKRARAAGIDAVTVTKRDGGYEQTVSASAVGPVEYDLRVDLENATYEVVDLTAGVGELNVATEPNTATVSPDGTSQNYDLSVQYTTHNQYEYKLCRTTHWLEWYYHSNYDATIMNDRTVTPRTWSARNWYTEESKFTDLSESSSECFSEAFGKHYNDKYGGDHKRTYSEHTVQITGHSNGTSDYNTSAYHYGEGSSYLHTNTVVN</sequence>
<evidence type="ECO:0000313" key="2">
    <source>
        <dbReference type="Proteomes" id="UP000830729"/>
    </source>
</evidence>
<accession>A0A8U0HVU9</accession>
<name>A0A8U0HVU9_9EURY</name>
<dbReference type="Proteomes" id="UP000830729">
    <property type="component" value="Chromosome"/>
</dbReference>
<gene>
    <name evidence="1" type="ORF">M0R89_01415</name>
</gene>
<dbReference type="EMBL" id="CP096659">
    <property type="protein sequence ID" value="UPV74744.1"/>
    <property type="molecule type" value="Genomic_DNA"/>
</dbReference>
<organism evidence="1 2">
    <name type="scientific">Halorussus limi</name>
    <dbReference type="NCBI Taxonomy" id="2938695"/>
    <lineage>
        <taxon>Archaea</taxon>
        <taxon>Methanobacteriati</taxon>
        <taxon>Methanobacteriota</taxon>
        <taxon>Stenosarchaea group</taxon>
        <taxon>Halobacteria</taxon>
        <taxon>Halobacteriales</taxon>
        <taxon>Haladaptataceae</taxon>
        <taxon>Halorussus</taxon>
    </lineage>
</organism>
<reference evidence="1 2" key="1">
    <citation type="submission" date="2022-04" db="EMBL/GenBank/DDBJ databases">
        <title>Diverse halophilic archaea isolated from saline environments.</title>
        <authorList>
            <person name="Cui H.-L."/>
        </authorList>
    </citation>
    <scope>NUCLEOTIDE SEQUENCE [LARGE SCALE GENOMIC DNA]</scope>
    <source>
        <strain evidence="1 2">XZYJT49</strain>
    </source>
</reference>
<protein>
    <submittedName>
        <fullName evidence="1">Uncharacterized protein</fullName>
    </submittedName>
</protein>
<dbReference type="PROSITE" id="PS51318">
    <property type="entry name" value="TAT"/>
    <property type="match status" value="1"/>
</dbReference>
<dbReference type="RefSeq" id="WP_248650787.1">
    <property type="nucleotide sequence ID" value="NZ_CP096659.1"/>
</dbReference>